<dbReference type="Gene3D" id="1.20.58.530">
    <property type="match status" value="1"/>
</dbReference>
<dbReference type="Gene3D" id="3.40.850.10">
    <property type="entry name" value="Kinesin motor domain"/>
    <property type="match status" value="1"/>
</dbReference>
<evidence type="ECO:0000313" key="2">
    <source>
        <dbReference type="EMBL" id="KAF0977727.1"/>
    </source>
</evidence>
<feature type="compositionally biased region" description="Polar residues" evidence="1">
    <location>
        <begin position="1"/>
        <end position="12"/>
    </location>
</feature>
<dbReference type="Proteomes" id="UP000444721">
    <property type="component" value="Unassembled WGS sequence"/>
</dbReference>
<feature type="compositionally biased region" description="Low complexity" evidence="1">
    <location>
        <begin position="227"/>
        <end position="238"/>
    </location>
</feature>
<evidence type="ECO:0000313" key="3">
    <source>
        <dbReference type="Proteomes" id="UP000444721"/>
    </source>
</evidence>
<dbReference type="GeneID" id="68110267"/>
<dbReference type="InterPro" id="IPR027417">
    <property type="entry name" value="P-loop_NTPase"/>
</dbReference>
<feature type="compositionally biased region" description="Polar residues" evidence="1">
    <location>
        <begin position="65"/>
        <end position="79"/>
    </location>
</feature>
<feature type="region of interest" description="Disordered" evidence="1">
    <location>
        <begin position="1"/>
        <end position="240"/>
    </location>
</feature>
<dbReference type="VEuPathDB" id="AmoebaDB:NF0095560"/>
<dbReference type="OrthoDB" id="10422876at2759"/>
<sequence>MSSSQLHATSSPKIPVNGPRGSLKQNSQTTSIALNGKRSASSSSSSVSTSLMNSNSQHHSHASKIGSQSLPHATPSTIATKKKSPNDSQHVLLLPDQPSVPSLPIKEIPSCTSNSALEDHSLGIECSPKNMKNESSCKESKSTSTCPTHSSSTTKTAPSIPQPPPFLLTTPRESVQTQHDEQAPHEHVHSNVSNSALLSNKSSSSSRSPPPSLQSPRPPISVSPAPTETTTTTTSTTTVPYKPPLKKDDLIWVDIKDKYYLAKVTGMIKNVQVIYNERSLSNAQEFTKNDQVDLSKCFHVDLVSLNDHLEKRENLLWISPGCHSLPQIAQTWLSVVNKSYEDQKRSSQIFTMHMGERNILLKNPDFSFLNKTHAQAIKRNGQDLVDYTQTQLRLHSAPHCLNLVLLGEGSKEKQVTLQQVIMSLLHKNLLPHVGHCGEKEELQLESPLSLPLNPSSSSSTLLSAEDYVKEIRVTVGSALNLLLIFSNHLYEKALTQTHMRKVVLSCDSQANRINDMRIHSIARERILSTISNDNGSQQRNLPLYQIFLLMISGGEDLEHHVVADMNHYKLFQKHKVNYKDLNFMKMDLGKLNSYFSKFGISSEETDLVYRILSACMWIYNLEFSSSQEGVSSSENSETLRVVSELLGLSQRQCESIFTNSNKVNLMFDYMYGAVLHFIENRINERLHALITEWRSSESINVNTTSFGNSKTPMKEICIIDLPAATENHNLSDQFLDLFNAMANETNLLNELSLIEQVLHKDQLYQVDHILSSFSHSIPIEHSWSEMEWMHRLRPLSEESIHTLCDEISQAHSLKSLFHDERTLWNDYDRTLGQEYLKRVAQHFMNSLLSPTLETKSFFIHCMTFSIEKKTSNAVFNQCISSLKTTGFHHLLNLYAGNDKYNYKMSRENFSQHFEAYFRSSIEITTTGDGHSRDSSFPPLIMKGTEFVYFQDSTLLRVLESMKNLEDEKISLLASLHFVTDEFHDLFENKRVRMENIFTSESCEETNERNDNDDNDDEEEEEKKNESTSLNPQQKDFLFENPLQSLAHHQENLLEHEIMMTEDHRAFMMCDIPEQELPYHSACLGLTAFSNYLSPLSCEEGRQVPSCPLQSPLNQSSLLKISQPLQQQQLLLQRRLSSNSIDSRRSSLGNHPHSSPLKAIQCVHKCRSQEGATSFMFDSVEAMNALDFRDSSKMVVPSPSSTLKSNRLRMKQVVILEHGRSLKQLKPDFTKLSRIQQVQISQHTKLMIESLSEQLEDYDNSNVLEVRPKQMSAFVTFVADYWFTYMHDEKNTLSFLKSSSERSNTSDENLNHEVLSCLLECFKLLNFVMTFSRQRTEVVKSIRSEGLLIMLCESAIRLHFNRENRNDSFMNEWMDEDFKSPELLLFQQLIVLTIMNCVKHDKMTCGFIVQEHLFWSFFECLCSQHDEWKNDKKNSSLWSSFSSMTSSSSSNSSSSTTAVITDDVRKVLNLLSKYYMEILSLLISDPHSYQFLNVQVKDTLSNGTLQNVKSTLSRSISGHLSQLKLTPLLNAQFYKEVAQQMILLIQNHDKNNEQVKVFVTFIQHAVPLLSFNSSLILMILQEWIAQMQVRSIHFVCQGLRALGKIHEKLRQEQGTASKLLGLVFSNRDGILGQVMEKTALFEILKTRILHLYEEQVSSSFEMNESIILMEEEFTNRNQFGNETSAKPLSSSSLQRAPLESLVYALMYLCVLYPNVRVKFVEFVFSSSKENWFPNSKATNNNNNKNHMRMMNGLELEDLLSKENIEQRLSKLDSSPKEFSQFSQHLAKHLAQMQTTTSSKIGSHVKKAFNHHLERNTGKEWSNTSQWSVHSLLHGDYSQQNLTTSF</sequence>
<dbReference type="EMBL" id="VFQX01000033">
    <property type="protein sequence ID" value="KAF0977727.1"/>
    <property type="molecule type" value="Genomic_DNA"/>
</dbReference>
<dbReference type="SUPFAM" id="SSF52540">
    <property type="entry name" value="P-loop containing nucleoside triphosphate hydrolases"/>
    <property type="match status" value="1"/>
</dbReference>
<feature type="compositionally biased region" description="Low complexity" evidence="1">
    <location>
        <begin position="142"/>
        <end position="156"/>
    </location>
</feature>
<feature type="region of interest" description="Disordered" evidence="1">
    <location>
        <begin position="998"/>
        <end position="1034"/>
    </location>
</feature>
<feature type="compositionally biased region" description="Basic and acidic residues" evidence="1">
    <location>
        <begin position="131"/>
        <end position="141"/>
    </location>
</feature>
<keyword evidence="3" id="KW-1185">Reference proteome</keyword>
<gene>
    <name evidence="2" type="ORF">FDP41_003049</name>
</gene>
<dbReference type="Gene3D" id="1.20.120.720">
    <property type="entry name" value="Myosin VI head, motor domain, U50 subdomain"/>
    <property type="match status" value="1"/>
</dbReference>
<dbReference type="RefSeq" id="XP_044562440.1">
    <property type="nucleotide sequence ID" value="XM_044706310.1"/>
</dbReference>
<feature type="compositionally biased region" description="Low complexity" evidence="1">
    <location>
        <begin position="39"/>
        <end position="56"/>
    </location>
</feature>
<dbReference type="VEuPathDB" id="AmoebaDB:NfTy_058580"/>
<accession>A0A6A5BL43</accession>
<evidence type="ECO:0000256" key="1">
    <source>
        <dbReference type="SAM" id="MobiDB-lite"/>
    </source>
</evidence>
<name>A0A6A5BL43_NAEFO</name>
<feature type="compositionally biased region" description="Polar residues" evidence="1">
    <location>
        <begin position="23"/>
        <end position="33"/>
    </location>
</feature>
<protein>
    <submittedName>
        <fullName evidence="2">Uncharacterized protein</fullName>
    </submittedName>
</protein>
<dbReference type="Gene3D" id="1.10.10.820">
    <property type="match status" value="1"/>
</dbReference>
<proteinExistence type="predicted"/>
<dbReference type="VEuPathDB" id="AmoebaDB:NF0095570"/>
<comment type="caution">
    <text evidence="2">The sequence shown here is derived from an EMBL/GenBank/DDBJ whole genome shotgun (WGS) entry which is preliminary data.</text>
</comment>
<dbReference type="InterPro" id="IPR036961">
    <property type="entry name" value="Kinesin_motor_dom_sf"/>
</dbReference>
<feature type="compositionally biased region" description="Basic and acidic residues" evidence="1">
    <location>
        <begin position="178"/>
        <end position="189"/>
    </location>
</feature>
<reference evidence="2 3" key="1">
    <citation type="journal article" date="2019" name="Sci. Rep.">
        <title>Nanopore sequencing improves the draft genome of the human pathogenic amoeba Naegleria fowleri.</title>
        <authorList>
            <person name="Liechti N."/>
            <person name="Schurch N."/>
            <person name="Bruggmann R."/>
            <person name="Wittwer M."/>
        </authorList>
    </citation>
    <scope>NUCLEOTIDE SEQUENCE [LARGE SCALE GENOMIC DNA]</scope>
    <source>
        <strain evidence="2 3">ATCC 30894</strain>
    </source>
</reference>
<feature type="compositionally biased region" description="Low complexity" evidence="1">
    <location>
        <begin position="190"/>
        <end position="207"/>
    </location>
</feature>
<dbReference type="OMA" id="FIHCMTF"/>
<feature type="compositionally biased region" description="Pro residues" evidence="1">
    <location>
        <begin position="208"/>
        <end position="221"/>
    </location>
</feature>
<organism evidence="2 3">
    <name type="scientific">Naegleria fowleri</name>
    <name type="common">Brain eating amoeba</name>
    <dbReference type="NCBI Taxonomy" id="5763"/>
    <lineage>
        <taxon>Eukaryota</taxon>
        <taxon>Discoba</taxon>
        <taxon>Heterolobosea</taxon>
        <taxon>Tetramitia</taxon>
        <taxon>Eutetramitia</taxon>
        <taxon>Vahlkampfiidae</taxon>
        <taxon>Naegleria</taxon>
    </lineage>
</organism>
<dbReference type="VEuPathDB" id="AmoebaDB:FDP41_003049"/>